<feature type="domain" description="Mechanosensitive ion channel MscS" evidence="7">
    <location>
        <begin position="101"/>
        <end position="145"/>
    </location>
</feature>
<keyword evidence="9" id="KW-1185">Reference proteome</keyword>
<dbReference type="InterPro" id="IPR011066">
    <property type="entry name" value="MscS_channel_C_sf"/>
</dbReference>
<proteinExistence type="predicted"/>
<dbReference type="AlphaFoldDB" id="B4D7D3"/>
<dbReference type="SUPFAM" id="SSF82689">
    <property type="entry name" value="Mechanosensitive channel protein MscS (YggB), C-terminal domain"/>
    <property type="match status" value="1"/>
</dbReference>
<dbReference type="InterPro" id="IPR006685">
    <property type="entry name" value="MscS_channel_2nd"/>
</dbReference>
<feature type="transmembrane region" description="Helical" evidence="6">
    <location>
        <begin position="89"/>
        <end position="112"/>
    </location>
</feature>
<evidence type="ECO:0000256" key="4">
    <source>
        <dbReference type="ARBA" id="ARBA00022989"/>
    </source>
</evidence>
<dbReference type="Proteomes" id="UP000005824">
    <property type="component" value="Unassembled WGS sequence"/>
</dbReference>
<protein>
    <submittedName>
        <fullName evidence="8">MscS Mechanosensitive ion channel</fullName>
    </submittedName>
</protein>
<accession>B4D7D3</accession>
<evidence type="ECO:0000256" key="2">
    <source>
        <dbReference type="ARBA" id="ARBA00022475"/>
    </source>
</evidence>
<dbReference type="GO" id="GO:0008381">
    <property type="term" value="F:mechanosensitive monoatomic ion channel activity"/>
    <property type="evidence" value="ECO:0007669"/>
    <property type="project" value="UniProtKB-ARBA"/>
</dbReference>
<sequence>MEFFGIKFVGVNPENGRKLLLTIGFVLAVGLLRLLLLWLTNLILGGNPMSRGRFWTRQGITLFTALVSMLAILSIWFDDPTRLTTAMGLVTAGLAFALQKVVTSFAGYFVILRGENFSVGDRISMGGVRGDVIALGFIQTTIMEMGQPPAADADPSVWVRSRQFTGRIVTVANAKIFDEPIYNYTRDFPYIWDEIALPITYEAEREKVEEILLKAAKDHALRAETVPTTEIQRLRDKYGLEQLDLDPSVYYRITDNWLELTLRFLVDAHGARWAKDKMSRQILKELDAAGIGIASSTYDIVRLPPLRIEPTPPSPPKSEFT</sequence>
<evidence type="ECO:0000256" key="3">
    <source>
        <dbReference type="ARBA" id="ARBA00022692"/>
    </source>
</evidence>
<comment type="subcellular location">
    <subcellularLocation>
        <location evidence="1">Cell membrane</location>
        <topology evidence="1">Multi-pass membrane protein</topology>
    </subcellularLocation>
</comment>
<name>B4D7D3_9BACT</name>
<dbReference type="Gene3D" id="2.30.30.60">
    <property type="match status" value="1"/>
</dbReference>
<gene>
    <name evidence="8" type="ORF">CfE428DRAFT_4848</name>
</gene>
<evidence type="ECO:0000313" key="9">
    <source>
        <dbReference type="Proteomes" id="UP000005824"/>
    </source>
</evidence>
<dbReference type="InParanoid" id="B4D7D3"/>
<evidence type="ECO:0000256" key="5">
    <source>
        <dbReference type="ARBA" id="ARBA00023136"/>
    </source>
</evidence>
<evidence type="ECO:0000259" key="7">
    <source>
        <dbReference type="Pfam" id="PF00924"/>
    </source>
</evidence>
<dbReference type="InterPro" id="IPR010920">
    <property type="entry name" value="LSM_dom_sf"/>
</dbReference>
<organism evidence="8 9">
    <name type="scientific">Chthoniobacter flavus Ellin428</name>
    <dbReference type="NCBI Taxonomy" id="497964"/>
    <lineage>
        <taxon>Bacteria</taxon>
        <taxon>Pseudomonadati</taxon>
        <taxon>Verrucomicrobiota</taxon>
        <taxon>Spartobacteria</taxon>
        <taxon>Chthoniobacterales</taxon>
        <taxon>Chthoniobacteraceae</taxon>
        <taxon>Chthoniobacter</taxon>
    </lineage>
</organism>
<dbReference type="SUPFAM" id="SSF50182">
    <property type="entry name" value="Sm-like ribonucleoproteins"/>
    <property type="match status" value="1"/>
</dbReference>
<reference evidence="8 9" key="1">
    <citation type="journal article" date="2011" name="J. Bacteriol.">
        <title>Genome sequence of Chthoniobacter flavus Ellin428, an aerobic heterotrophic soil bacterium.</title>
        <authorList>
            <person name="Kant R."/>
            <person name="van Passel M.W."/>
            <person name="Palva A."/>
            <person name="Lucas S."/>
            <person name="Lapidus A."/>
            <person name="Glavina Del Rio T."/>
            <person name="Dalin E."/>
            <person name="Tice H."/>
            <person name="Bruce D."/>
            <person name="Goodwin L."/>
            <person name="Pitluck S."/>
            <person name="Larimer F.W."/>
            <person name="Land M.L."/>
            <person name="Hauser L."/>
            <person name="Sangwan P."/>
            <person name="de Vos W.M."/>
            <person name="Janssen P.H."/>
            <person name="Smidt H."/>
        </authorList>
    </citation>
    <scope>NUCLEOTIDE SEQUENCE [LARGE SCALE GENOMIC DNA]</scope>
    <source>
        <strain evidence="8 9">Ellin428</strain>
    </source>
</reference>
<dbReference type="GO" id="GO:0005886">
    <property type="term" value="C:plasma membrane"/>
    <property type="evidence" value="ECO:0007669"/>
    <property type="project" value="UniProtKB-SubCell"/>
</dbReference>
<keyword evidence="5 6" id="KW-0472">Membrane</keyword>
<dbReference type="RefSeq" id="WP_006982169.1">
    <property type="nucleotide sequence ID" value="NZ_ABVL01000018.1"/>
</dbReference>
<dbReference type="PANTHER" id="PTHR30566:SF5">
    <property type="entry name" value="MECHANOSENSITIVE ION CHANNEL PROTEIN 1, MITOCHONDRIAL-RELATED"/>
    <property type="match status" value="1"/>
</dbReference>
<keyword evidence="2" id="KW-1003">Cell membrane</keyword>
<feature type="transmembrane region" description="Helical" evidence="6">
    <location>
        <begin position="20"/>
        <end position="39"/>
    </location>
</feature>
<dbReference type="eggNOG" id="COG0668">
    <property type="taxonomic scope" value="Bacteria"/>
</dbReference>
<dbReference type="Pfam" id="PF00924">
    <property type="entry name" value="MS_channel_2nd"/>
    <property type="match status" value="1"/>
</dbReference>
<keyword evidence="4 6" id="KW-1133">Transmembrane helix</keyword>
<dbReference type="EMBL" id="ABVL01000018">
    <property type="protein sequence ID" value="EDY17550.1"/>
    <property type="molecule type" value="Genomic_DNA"/>
</dbReference>
<feature type="transmembrane region" description="Helical" evidence="6">
    <location>
        <begin position="60"/>
        <end position="77"/>
    </location>
</feature>
<dbReference type="InterPro" id="IPR023408">
    <property type="entry name" value="MscS_beta-dom_sf"/>
</dbReference>
<evidence type="ECO:0000256" key="1">
    <source>
        <dbReference type="ARBA" id="ARBA00004651"/>
    </source>
</evidence>
<comment type="caution">
    <text evidence="8">The sequence shown here is derived from an EMBL/GenBank/DDBJ whole genome shotgun (WGS) entry which is preliminary data.</text>
</comment>
<dbReference type="PANTHER" id="PTHR30566">
    <property type="entry name" value="YNAI-RELATED MECHANOSENSITIVE ION CHANNEL"/>
    <property type="match status" value="1"/>
</dbReference>
<dbReference type="STRING" id="497964.CfE428DRAFT_4848"/>
<evidence type="ECO:0000256" key="6">
    <source>
        <dbReference type="SAM" id="Phobius"/>
    </source>
</evidence>
<keyword evidence="3 6" id="KW-0812">Transmembrane</keyword>
<evidence type="ECO:0000313" key="8">
    <source>
        <dbReference type="EMBL" id="EDY17550.1"/>
    </source>
</evidence>
<dbReference type="Gene3D" id="3.30.70.100">
    <property type="match status" value="1"/>
</dbReference>